<protein>
    <submittedName>
        <fullName evidence="6">LuxR family two component transcriptional regulator</fullName>
    </submittedName>
</protein>
<dbReference type="PANTHER" id="PTHR43214">
    <property type="entry name" value="TWO-COMPONENT RESPONSE REGULATOR"/>
    <property type="match status" value="1"/>
</dbReference>
<dbReference type="InterPro" id="IPR000792">
    <property type="entry name" value="Tscrpt_reg_LuxR_C"/>
</dbReference>
<dbReference type="GO" id="GO:0003677">
    <property type="term" value="F:DNA binding"/>
    <property type="evidence" value="ECO:0007669"/>
    <property type="project" value="UniProtKB-KW"/>
</dbReference>
<dbReference type="CDD" id="cd06170">
    <property type="entry name" value="LuxR_C_like"/>
    <property type="match status" value="1"/>
</dbReference>
<dbReference type="SMART" id="SM00421">
    <property type="entry name" value="HTH_LUXR"/>
    <property type="match status" value="1"/>
</dbReference>
<dbReference type="EMBL" id="QLSZ01000001">
    <property type="protein sequence ID" value="RAR75678.1"/>
    <property type="molecule type" value="Genomic_DNA"/>
</dbReference>
<feature type="domain" description="Response regulatory" evidence="5">
    <location>
        <begin position="3"/>
        <end position="119"/>
    </location>
</feature>
<dbReference type="InterPro" id="IPR058245">
    <property type="entry name" value="NreC/VraR/RcsB-like_REC"/>
</dbReference>
<evidence type="ECO:0000259" key="4">
    <source>
        <dbReference type="PROSITE" id="PS50043"/>
    </source>
</evidence>
<evidence type="ECO:0000313" key="7">
    <source>
        <dbReference type="Proteomes" id="UP000248840"/>
    </source>
</evidence>
<reference evidence="6 7" key="1">
    <citation type="submission" date="2018-06" db="EMBL/GenBank/DDBJ databases">
        <title>Genomic Encyclopedia of Archaeal and Bacterial Type Strains, Phase II (KMG-II): from individual species to whole genera.</title>
        <authorList>
            <person name="Goeker M."/>
        </authorList>
    </citation>
    <scope>NUCLEOTIDE SEQUENCE [LARGE SCALE GENOMIC DNA]</scope>
    <source>
        <strain evidence="6 7">DSM 25663</strain>
    </source>
</reference>
<accession>A0A328YNL2</accession>
<dbReference type="Pfam" id="PF00196">
    <property type="entry name" value="GerE"/>
    <property type="match status" value="1"/>
</dbReference>
<evidence type="ECO:0000256" key="2">
    <source>
        <dbReference type="ARBA" id="ARBA00023125"/>
    </source>
</evidence>
<dbReference type="SUPFAM" id="SSF52172">
    <property type="entry name" value="CheY-like"/>
    <property type="match status" value="1"/>
</dbReference>
<evidence type="ECO:0000313" key="6">
    <source>
        <dbReference type="EMBL" id="RAR75678.1"/>
    </source>
</evidence>
<evidence type="ECO:0000256" key="3">
    <source>
        <dbReference type="PROSITE-ProRule" id="PRU00169"/>
    </source>
</evidence>
<dbReference type="PROSITE" id="PS50110">
    <property type="entry name" value="RESPONSE_REGULATORY"/>
    <property type="match status" value="1"/>
</dbReference>
<dbReference type="SUPFAM" id="SSF46894">
    <property type="entry name" value="C-terminal effector domain of the bipartite response regulators"/>
    <property type="match status" value="1"/>
</dbReference>
<evidence type="ECO:0000259" key="5">
    <source>
        <dbReference type="PROSITE" id="PS50110"/>
    </source>
</evidence>
<gene>
    <name evidence="6" type="ORF">CLV55_101378</name>
</gene>
<dbReference type="PANTHER" id="PTHR43214:SF43">
    <property type="entry name" value="TWO-COMPONENT RESPONSE REGULATOR"/>
    <property type="match status" value="1"/>
</dbReference>
<dbReference type="CDD" id="cd17535">
    <property type="entry name" value="REC_NarL-like"/>
    <property type="match status" value="1"/>
</dbReference>
<keyword evidence="1 3" id="KW-0597">Phosphoprotein</keyword>
<dbReference type="PROSITE" id="PS50043">
    <property type="entry name" value="HTH_LUXR_2"/>
    <property type="match status" value="1"/>
</dbReference>
<proteinExistence type="predicted"/>
<dbReference type="InterPro" id="IPR001789">
    <property type="entry name" value="Sig_transdc_resp-reg_receiver"/>
</dbReference>
<dbReference type="AlphaFoldDB" id="A0A328YNL2"/>
<dbReference type="Proteomes" id="UP000248840">
    <property type="component" value="Unassembled WGS sequence"/>
</dbReference>
<dbReference type="Gene3D" id="3.40.50.2300">
    <property type="match status" value="1"/>
</dbReference>
<dbReference type="Pfam" id="PF00072">
    <property type="entry name" value="Response_reg"/>
    <property type="match status" value="1"/>
</dbReference>
<organism evidence="6 7">
    <name type="scientific">Flavobacterium aciduliphilum</name>
    <dbReference type="NCBI Taxonomy" id="1101402"/>
    <lineage>
        <taxon>Bacteria</taxon>
        <taxon>Pseudomonadati</taxon>
        <taxon>Bacteroidota</taxon>
        <taxon>Flavobacteriia</taxon>
        <taxon>Flavobacteriales</taxon>
        <taxon>Flavobacteriaceae</taxon>
        <taxon>Flavobacterium</taxon>
    </lineage>
</organism>
<feature type="domain" description="HTH luxR-type" evidence="4">
    <location>
        <begin position="135"/>
        <end position="200"/>
    </location>
</feature>
<sequence>MITIVIAEDHQALIDGLRVFLEYEKDITVLGEANDGEALIELVRNKKPNIVITDIRMPKYDGIAATKIIKNEYPNTKVIAFTMFEQEEAILQMKEAGASGYILKNASLKKVLEVIRIVADNKTFFEKYGIGTDNDSKEEITLSRREKDILRQIAKGKTSQEIAEILCIGKSTVDSHRKNIMKKINLHGKSDLVRYAVERKYDF</sequence>
<dbReference type="RefSeq" id="WP_112112038.1">
    <property type="nucleotide sequence ID" value="NZ_QLSZ01000001.1"/>
</dbReference>
<dbReference type="InterPro" id="IPR039420">
    <property type="entry name" value="WalR-like"/>
</dbReference>
<dbReference type="InterPro" id="IPR016032">
    <property type="entry name" value="Sig_transdc_resp-reg_C-effctor"/>
</dbReference>
<dbReference type="GO" id="GO:0006355">
    <property type="term" value="P:regulation of DNA-templated transcription"/>
    <property type="evidence" value="ECO:0007669"/>
    <property type="project" value="InterPro"/>
</dbReference>
<dbReference type="PRINTS" id="PR00038">
    <property type="entry name" value="HTHLUXR"/>
</dbReference>
<name>A0A328YNL2_9FLAO</name>
<dbReference type="SMART" id="SM00448">
    <property type="entry name" value="REC"/>
    <property type="match status" value="1"/>
</dbReference>
<dbReference type="GO" id="GO:0000160">
    <property type="term" value="P:phosphorelay signal transduction system"/>
    <property type="evidence" value="ECO:0007669"/>
    <property type="project" value="InterPro"/>
</dbReference>
<dbReference type="InterPro" id="IPR011006">
    <property type="entry name" value="CheY-like_superfamily"/>
</dbReference>
<keyword evidence="7" id="KW-1185">Reference proteome</keyword>
<evidence type="ECO:0000256" key="1">
    <source>
        <dbReference type="ARBA" id="ARBA00022553"/>
    </source>
</evidence>
<feature type="modified residue" description="4-aspartylphosphate" evidence="3">
    <location>
        <position position="54"/>
    </location>
</feature>
<dbReference type="OrthoDB" id="9795108at2"/>
<dbReference type="PROSITE" id="PS00622">
    <property type="entry name" value="HTH_LUXR_1"/>
    <property type="match status" value="1"/>
</dbReference>
<comment type="caution">
    <text evidence="6">The sequence shown here is derived from an EMBL/GenBank/DDBJ whole genome shotgun (WGS) entry which is preliminary data.</text>
</comment>
<keyword evidence="2" id="KW-0238">DNA-binding</keyword>